<reference evidence="3" key="1">
    <citation type="submission" date="2022-11" db="EMBL/GenBank/DDBJ databases">
        <authorList>
            <person name="Petersen C."/>
        </authorList>
    </citation>
    <scope>NUCLEOTIDE SEQUENCE</scope>
    <source>
        <strain evidence="3">IBT 19713</strain>
    </source>
</reference>
<proteinExistence type="predicted"/>
<dbReference type="Proteomes" id="UP001150941">
    <property type="component" value="Unassembled WGS sequence"/>
</dbReference>
<dbReference type="InterPro" id="IPR054289">
    <property type="entry name" value="DUF7025"/>
</dbReference>
<dbReference type="Pfam" id="PF23232">
    <property type="entry name" value="AAA_lid_13"/>
    <property type="match status" value="1"/>
</dbReference>
<sequence>MGIEDLVSAESIDSVDDSDSDLSQRTSDRRRLNDKKRKYEEACKHFRYRGGLTYIANDLWTKYRRYAIDTPIYVGARNPPGAAAGSEEAQPNSADGSATEKTETRPFRIRLMSEPLHSEMQDIMGLKALNYDHVAPFRAIIPYEQKFRARLKALEEQFAELAGNHPEALMVTLTRPWLPLELAYHTEIATDYFGTLTVASDTTYGYIDLTRILLDGFRALVFLLDNDLADLVRTYHQAQQGVVESIEFHQLWYLFWPGQEIVTAEPDYQVLRVLSVSGGRMSVVPRKNESSRTTVSNLLINCFHFDYDGQFVRPVLRMLSIVLYPGERPVTALEVFPLQYLESSERLRILHRGQRFSELARGTHRRYKGLNMTTHEFRKLEEVRVRNFLPNTHRLTTRALKIDGDVIIDFEMAFRSQSQGICPPEFNRTIQLIDEDEAETNDPASGISYDGEEFRARAYLEFIGETTLLEPCHLRFMEKDHLFLLPARVFGYVLLSRRWYPLSIDLVTEVHTIEEGDYDAFDDLVLPKRHRNIIRALVKTHARAKPSMEADPLDADPLDLPVRRDFDIVRGKGKGLIILLHGAPGVGKTSTAECVAAHTGRPLFPITCGDLGGTTAQEVEQNLEKFFDMAMKWGCVLLLDEADVFLGERIQGNLQQNSLVSVFLRVLEYYSGVLILTTNRVGQFDEAATSRIHCALYYPPFSKKRALEVWQKNVDRLKRTNEASNVPLRFNEKKIMKFAEKQWDAGSRWNGRQIKNAFQTAAALADWDHLKKPRDEESTPELRVKHFEAVVETSNHFESYLTAVRKSDRERARTNLLRKGRCGPESTRL</sequence>
<evidence type="ECO:0000256" key="1">
    <source>
        <dbReference type="SAM" id="MobiDB-lite"/>
    </source>
</evidence>
<feature type="domain" description="AAA+ ATPase" evidence="2">
    <location>
        <begin position="574"/>
        <end position="702"/>
    </location>
</feature>
<dbReference type="GeneID" id="83207216"/>
<dbReference type="SUPFAM" id="SSF52540">
    <property type="entry name" value="P-loop containing nucleoside triphosphate hydrolases"/>
    <property type="match status" value="1"/>
</dbReference>
<dbReference type="InterPro" id="IPR003593">
    <property type="entry name" value="AAA+_ATPase"/>
</dbReference>
<dbReference type="SMART" id="SM00382">
    <property type="entry name" value="AAA"/>
    <property type="match status" value="1"/>
</dbReference>
<accession>A0A9W9T9W3</accession>
<dbReference type="PANTHER" id="PTHR46411">
    <property type="entry name" value="FAMILY ATPASE, PUTATIVE-RELATED"/>
    <property type="match status" value="1"/>
</dbReference>
<keyword evidence="4" id="KW-1185">Reference proteome</keyword>
<dbReference type="OrthoDB" id="10042665at2759"/>
<dbReference type="PANTHER" id="PTHR46411:SF2">
    <property type="entry name" value="AAA+ ATPASE DOMAIN-CONTAINING PROTEIN"/>
    <property type="match status" value="1"/>
</dbReference>
<dbReference type="Gene3D" id="3.40.50.300">
    <property type="entry name" value="P-loop containing nucleotide triphosphate hydrolases"/>
    <property type="match status" value="1"/>
</dbReference>
<dbReference type="Pfam" id="PF22942">
    <property type="entry name" value="DUF7025"/>
    <property type="match status" value="1"/>
</dbReference>
<evidence type="ECO:0000313" key="3">
    <source>
        <dbReference type="EMBL" id="KAJ5214938.1"/>
    </source>
</evidence>
<evidence type="ECO:0000259" key="2">
    <source>
        <dbReference type="SMART" id="SM00382"/>
    </source>
</evidence>
<organism evidence="3 4">
    <name type="scientific">Penicillium chermesinum</name>
    <dbReference type="NCBI Taxonomy" id="63820"/>
    <lineage>
        <taxon>Eukaryota</taxon>
        <taxon>Fungi</taxon>
        <taxon>Dikarya</taxon>
        <taxon>Ascomycota</taxon>
        <taxon>Pezizomycotina</taxon>
        <taxon>Eurotiomycetes</taxon>
        <taxon>Eurotiomycetidae</taxon>
        <taxon>Eurotiales</taxon>
        <taxon>Aspergillaceae</taxon>
        <taxon>Penicillium</taxon>
    </lineage>
</organism>
<feature type="compositionally biased region" description="Basic and acidic residues" evidence="1">
    <location>
        <begin position="26"/>
        <end position="36"/>
    </location>
</feature>
<dbReference type="InterPro" id="IPR056599">
    <property type="entry name" value="AAA_lid_fung"/>
</dbReference>
<evidence type="ECO:0000313" key="4">
    <source>
        <dbReference type="Proteomes" id="UP001150941"/>
    </source>
</evidence>
<dbReference type="InterPro" id="IPR003959">
    <property type="entry name" value="ATPase_AAA_core"/>
</dbReference>
<comment type="caution">
    <text evidence="3">The sequence shown here is derived from an EMBL/GenBank/DDBJ whole genome shotgun (WGS) entry which is preliminary data.</text>
</comment>
<dbReference type="EMBL" id="JAPQKS010000009">
    <property type="protein sequence ID" value="KAJ5214938.1"/>
    <property type="molecule type" value="Genomic_DNA"/>
</dbReference>
<protein>
    <recommendedName>
        <fullName evidence="2">AAA+ ATPase domain-containing protein</fullName>
    </recommendedName>
</protein>
<dbReference type="CDD" id="cd19481">
    <property type="entry name" value="RecA-like_protease"/>
    <property type="match status" value="1"/>
</dbReference>
<dbReference type="GO" id="GO:0005524">
    <property type="term" value="F:ATP binding"/>
    <property type="evidence" value="ECO:0007669"/>
    <property type="project" value="InterPro"/>
</dbReference>
<feature type="region of interest" description="Disordered" evidence="1">
    <location>
        <begin position="79"/>
        <end position="102"/>
    </location>
</feature>
<dbReference type="RefSeq" id="XP_058325435.1">
    <property type="nucleotide sequence ID" value="XM_058479912.1"/>
</dbReference>
<dbReference type="InterPro" id="IPR027417">
    <property type="entry name" value="P-loop_NTPase"/>
</dbReference>
<gene>
    <name evidence="3" type="ORF">N7468_010617</name>
</gene>
<dbReference type="AlphaFoldDB" id="A0A9W9T9W3"/>
<dbReference type="GO" id="GO:0016887">
    <property type="term" value="F:ATP hydrolysis activity"/>
    <property type="evidence" value="ECO:0007669"/>
    <property type="project" value="InterPro"/>
</dbReference>
<dbReference type="Pfam" id="PF00004">
    <property type="entry name" value="AAA"/>
    <property type="match status" value="1"/>
</dbReference>
<name>A0A9W9T9W3_9EURO</name>
<feature type="region of interest" description="Disordered" evidence="1">
    <location>
        <begin position="1"/>
        <end position="36"/>
    </location>
</feature>
<reference evidence="3" key="2">
    <citation type="journal article" date="2023" name="IMA Fungus">
        <title>Comparative genomic study of the Penicillium genus elucidates a diverse pangenome and 15 lateral gene transfer events.</title>
        <authorList>
            <person name="Petersen C."/>
            <person name="Sorensen T."/>
            <person name="Nielsen M.R."/>
            <person name="Sondergaard T.E."/>
            <person name="Sorensen J.L."/>
            <person name="Fitzpatrick D.A."/>
            <person name="Frisvad J.C."/>
            <person name="Nielsen K.L."/>
        </authorList>
    </citation>
    <scope>NUCLEOTIDE SEQUENCE</scope>
    <source>
        <strain evidence="3">IBT 19713</strain>
    </source>
</reference>